<evidence type="ECO:0000313" key="2">
    <source>
        <dbReference type="Proteomes" id="UP001210339"/>
    </source>
</evidence>
<sequence length="296" mass="33006">MIIKSHTLTHPEVTEHLMVTNFIKIETTGLSFKNDALFQVSVLNCATGKLLVNTVENLKEEVSLMTIFSEPFCVISAFEKQFILEKLAFYAIPAPLSYDLQTLYKNFKHILKLDKVNTAALFKHLGMKPSAESGYAIAKRIRSVLMTHGDPLPIIAQGLAAISDGLKLLSCYDTLYRTLAFSIDEADFMPHHITFKGDFLHITGLTTSPLTLDSFDAGSQLQLSGGAFTYRREVTAGCYLHGETVRFIQKEDLSDTSGLQSPPSLYLLYCDTPLYGNIIQCLQCDITAHLRQSCHR</sequence>
<dbReference type="RefSeq" id="WP_271191823.1">
    <property type="nucleotide sequence ID" value="NZ_CP115667.1"/>
</dbReference>
<dbReference type="Proteomes" id="UP001210339">
    <property type="component" value="Chromosome"/>
</dbReference>
<name>A0ABY7QU83_9FIRM</name>
<keyword evidence="2" id="KW-1185">Reference proteome</keyword>
<protein>
    <submittedName>
        <fullName evidence="1">Uncharacterized protein</fullName>
    </submittedName>
</protein>
<evidence type="ECO:0000313" key="1">
    <source>
        <dbReference type="EMBL" id="WBW50292.1"/>
    </source>
</evidence>
<proteinExistence type="predicted"/>
<gene>
    <name evidence="1" type="ORF">O6R05_01765</name>
</gene>
<accession>A0ABY7QU83</accession>
<dbReference type="EMBL" id="CP115667">
    <property type="protein sequence ID" value="WBW50292.1"/>
    <property type="molecule type" value="Genomic_DNA"/>
</dbReference>
<organism evidence="1 2">
    <name type="scientific">Peptoniphilus equinus</name>
    <dbReference type="NCBI Taxonomy" id="3016343"/>
    <lineage>
        <taxon>Bacteria</taxon>
        <taxon>Bacillati</taxon>
        <taxon>Bacillota</taxon>
        <taxon>Tissierellia</taxon>
        <taxon>Tissierellales</taxon>
        <taxon>Peptoniphilaceae</taxon>
        <taxon>Peptoniphilus</taxon>
    </lineage>
</organism>
<reference evidence="1 2" key="1">
    <citation type="submission" date="2023-01" db="EMBL/GenBank/DDBJ databases">
        <authorList>
            <person name="Lee S.H."/>
            <person name="Jung H.S."/>
            <person name="Yun J.U."/>
        </authorList>
    </citation>
    <scope>NUCLEOTIDE SEQUENCE [LARGE SCALE GENOMIC DNA]</scope>
    <source>
        <strain evidence="1 2">CBA3646</strain>
    </source>
</reference>